<dbReference type="Proteomes" id="UP000035425">
    <property type="component" value="Unassembled WGS sequence"/>
</dbReference>
<evidence type="ECO:0000313" key="2">
    <source>
        <dbReference type="Proteomes" id="UP000035425"/>
    </source>
</evidence>
<reference evidence="1 2" key="1">
    <citation type="submission" date="2014-12" db="EMBL/GenBank/DDBJ databases">
        <title>Frankia sp. BMG5.1 draft genome.</title>
        <authorList>
            <person name="Gtari M."/>
            <person name="Ghodhbane-Gtari F."/>
            <person name="Nouioui I."/>
            <person name="Ktari A."/>
            <person name="Hezbri K."/>
            <person name="Mimouni W."/>
            <person name="Sbissi I."/>
            <person name="Ayari A."/>
            <person name="Yamanaka T."/>
            <person name="Normand P."/>
            <person name="Tisa L.S."/>
            <person name="Boudabous A."/>
        </authorList>
    </citation>
    <scope>NUCLEOTIDE SEQUENCE [LARGE SCALE GENOMIC DNA]</scope>
    <source>
        <strain evidence="1 2">BMG5.1</strain>
    </source>
</reference>
<dbReference type="EMBL" id="JWIO01000015">
    <property type="protein sequence ID" value="KLL11405.1"/>
    <property type="molecule type" value="Genomic_DNA"/>
</dbReference>
<comment type="caution">
    <text evidence="1">The sequence shown here is derived from an EMBL/GenBank/DDBJ whole genome shotgun (WGS) entry which is preliminary data.</text>
</comment>
<keyword evidence="2" id="KW-1185">Reference proteome</keyword>
<proteinExistence type="predicted"/>
<sequence length="82" mass="8514">MIMLLRLGPGSGPGIRASIPGGPVPGAREARSDDDAIMLSAVPPSIVRILQRPVLSASMEHRLVENDPQSGRAVAGQPILPV</sequence>
<name>A0ABR5F418_9ACTN</name>
<organism evidence="1 2">
    <name type="scientific">Protofrankia coriariae</name>
    <dbReference type="NCBI Taxonomy" id="1562887"/>
    <lineage>
        <taxon>Bacteria</taxon>
        <taxon>Bacillati</taxon>
        <taxon>Actinomycetota</taxon>
        <taxon>Actinomycetes</taxon>
        <taxon>Frankiales</taxon>
        <taxon>Frankiaceae</taxon>
        <taxon>Protofrankia</taxon>
    </lineage>
</organism>
<gene>
    <name evidence="1" type="ORF">FrCorBMG51_11665</name>
</gene>
<accession>A0ABR5F418</accession>
<evidence type="ECO:0000313" key="1">
    <source>
        <dbReference type="EMBL" id="KLL11405.1"/>
    </source>
</evidence>
<protein>
    <submittedName>
        <fullName evidence="1">Uncharacterized protein</fullName>
    </submittedName>
</protein>